<proteinExistence type="predicted"/>
<keyword evidence="2" id="KW-1185">Reference proteome</keyword>
<evidence type="ECO:0000313" key="2">
    <source>
        <dbReference type="Proteomes" id="UP001194696"/>
    </source>
</evidence>
<reference evidence="1 2" key="1">
    <citation type="journal article" date="2020" name="Fungal Divers.">
        <title>Resolving the Mortierellaceae phylogeny through synthesis of multi-gene phylogenetics and phylogenomics.</title>
        <authorList>
            <person name="Vandepol N."/>
            <person name="Liber J."/>
            <person name="Desiro A."/>
            <person name="Na H."/>
            <person name="Kennedy M."/>
            <person name="Barry K."/>
            <person name="Grigoriev I.V."/>
            <person name="Miller A.N."/>
            <person name="O'Donnell K."/>
            <person name="Stajich J.E."/>
            <person name="Bonito G."/>
        </authorList>
    </citation>
    <scope>NUCLEOTIDE SEQUENCE [LARGE SCALE GENOMIC DNA]</scope>
    <source>
        <strain evidence="1 2">AD045</strain>
    </source>
</reference>
<organism evidence="1 2">
    <name type="scientific">Linnemannia gamsii</name>
    <dbReference type="NCBI Taxonomy" id="64522"/>
    <lineage>
        <taxon>Eukaryota</taxon>
        <taxon>Fungi</taxon>
        <taxon>Fungi incertae sedis</taxon>
        <taxon>Mucoromycota</taxon>
        <taxon>Mortierellomycotina</taxon>
        <taxon>Mortierellomycetes</taxon>
        <taxon>Mortierellales</taxon>
        <taxon>Mortierellaceae</taxon>
        <taxon>Linnemannia</taxon>
    </lineage>
</organism>
<evidence type="ECO:0008006" key="3">
    <source>
        <dbReference type="Google" id="ProtNLM"/>
    </source>
</evidence>
<accession>A0ABQ7JHN6</accession>
<dbReference type="EMBL" id="JAAAIM010002293">
    <property type="protein sequence ID" value="KAG0273239.1"/>
    <property type="molecule type" value="Genomic_DNA"/>
</dbReference>
<comment type="caution">
    <text evidence="1">The sequence shown here is derived from an EMBL/GenBank/DDBJ whole genome shotgun (WGS) entry which is preliminary data.</text>
</comment>
<gene>
    <name evidence="1" type="ORF">BGZ96_004943</name>
</gene>
<protein>
    <recommendedName>
        <fullName evidence="3">RRM domain-containing protein</fullName>
    </recommendedName>
</protein>
<dbReference type="Proteomes" id="UP001194696">
    <property type="component" value="Unassembled WGS sequence"/>
</dbReference>
<sequence>MFPVSSFDKGQSRASMFNWATENLREVATIKPTSCKIATLPIPDGEPAQFLLFQVYTAEEAKAACQYGSKDTEGKITRFELYTADARALQERRMLKVISLSFNTTADHISAALSKYGYVESVTTHFNAKATMINATVILKYAESIDKLKDRFDVLKKAYVRVRDDIGTLTWLGDCHRIM</sequence>
<evidence type="ECO:0000313" key="1">
    <source>
        <dbReference type="EMBL" id="KAG0273239.1"/>
    </source>
</evidence>
<name>A0ABQ7JHN6_9FUNG</name>